<reference evidence="3 4" key="1">
    <citation type="submission" date="2016-04" db="EMBL/GenBank/DDBJ databases">
        <title>A degradative enzymes factory behind the ericoid mycorrhizal symbiosis.</title>
        <authorList>
            <consortium name="DOE Joint Genome Institute"/>
            <person name="Martino E."/>
            <person name="Morin E."/>
            <person name="Grelet G."/>
            <person name="Kuo A."/>
            <person name="Kohler A."/>
            <person name="Daghino S."/>
            <person name="Barry K."/>
            <person name="Choi C."/>
            <person name="Cichocki N."/>
            <person name="Clum A."/>
            <person name="Copeland A."/>
            <person name="Hainaut M."/>
            <person name="Haridas S."/>
            <person name="Labutti K."/>
            <person name="Lindquist E."/>
            <person name="Lipzen A."/>
            <person name="Khouja H.-R."/>
            <person name="Murat C."/>
            <person name="Ohm R."/>
            <person name="Olson A."/>
            <person name="Spatafora J."/>
            <person name="Veneault-Fourrey C."/>
            <person name="Henrissat B."/>
            <person name="Grigoriev I."/>
            <person name="Martin F."/>
            <person name="Perotto S."/>
        </authorList>
    </citation>
    <scope>NUCLEOTIDE SEQUENCE [LARGE SCALE GENOMIC DNA]</scope>
    <source>
        <strain evidence="3 4">F</strain>
    </source>
</reference>
<feature type="compositionally biased region" description="Basic residues" evidence="1">
    <location>
        <begin position="502"/>
        <end position="512"/>
    </location>
</feature>
<evidence type="ECO:0000313" key="3">
    <source>
        <dbReference type="EMBL" id="PMD34267.1"/>
    </source>
</evidence>
<dbReference type="STRING" id="1149755.A0A2J6R6Y2"/>
<dbReference type="EMBL" id="KZ613954">
    <property type="protein sequence ID" value="PMD34267.1"/>
    <property type="molecule type" value="Genomic_DNA"/>
</dbReference>
<evidence type="ECO:0000259" key="2">
    <source>
        <dbReference type="Pfam" id="PF06985"/>
    </source>
</evidence>
<evidence type="ECO:0000313" key="4">
    <source>
        <dbReference type="Proteomes" id="UP000235786"/>
    </source>
</evidence>
<feature type="domain" description="Heterokaryon incompatibility" evidence="2">
    <location>
        <begin position="52"/>
        <end position="185"/>
    </location>
</feature>
<proteinExistence type="predicted"/>
<name>A0A2J6R6Y2_HYAVF</name>
<evidence type="ECO:0000256" key="1">
    <source>
        <dbReference type="SAM" id="MobiDB-lite"/>
    </source>
</evidence>
<dbReference type="PANTHER" id="PTHR24148:SF73">
    <property type="entry name" value="HET DOMAIN PROTEIN (AFU_ORTHOLOGUE AFUA_8G01020)"/>
    <property type="match status" value="1"/>
</dbReference>
<feature type="region of interest" description="Disordered" evidence="1">
    <location>
        <begin position="522"/>
        <end position="550"/>
    </location>
</feature>
<feature type="region of interest" description="Disordered" evidence="1">
    <location>
        <begin position="496"/>
        <end position="515"/>
    </location>
</feature>
<dbReference type="InterPro" id="IPR010730">
    <property type="entry name" value="HET"/>
</dbReference>
<dbReference type="OrthoDB" id="194358at2759"/>
<dbReference type="Proteomes" id="UP000235786">
    <property type="component" value="Unassembled WGS sequence"/>
</dbReference>
<gene>
    <name evidence="3" type="ORF">L207DRAFT_570900</name>
</gene>
<dbReference type="InterPro" id="IPR052895">
    <property type="entry name" value="HetReg/Transcr_Mod"/>
</dbReference>
<dbReference type="AlphaFoldDB" id="A0A2J6R6Y2"/>
<feature type="region of interest" description="Disordered" evidence="1">
    <location>
        <begin position="463"/>
        <end position="485"/>
    </location>
</feature>
<protein>
    <submittedName>
        <fullName evidence="3">HET-domain-containing protein</fullName>
    </submittedName>
</protein>
<keyword evidence="4" id="KW-1185">Reference proteome</keyword>
<dbReference type="Pfam" id="PF06985">
    <property type="entry name" value="HET"/>
    <property type="match status" value="1"/>
</dbReference>
<organism evidence="3 4">
    <name type="scientific">Hyaloscypha variabilis (strain UAMH 11265 / GT02V1 / F)</name>
    <name type="common">Meliniomyces variabilis</name>
    <dbReference type="NCBI Taxonomy" id="1149755"/>
    <lineage>
        <taxon>Eukaryota</taxon>
        <taxon>Fungi</taxon>
        <taxon>Dikarya</taxon>
        <taxon>Ascomycota</taxon>
        <taxon>Pezizomycotina</taxon>
        <taxon>Leotiomycetes</taxon>
        <taxon>Helotiales</taxon>
        <taxon>Hyaloscyphaceae</taxon>
        <taxon>Hyaloscypha</taxon>
        <taxon>Hyaloscypha variabilis</taxon>
    </lineage>
</organism>
<sequence length="550" mass="63486">MPTFPAHNDVYRYQALDATRQQIRLIKLVKNTSSKRPRCKIYTFDLASAPKYIALSYTWGPPDPSRRILVDKKAFEVRENLYNFLCSFQTGSAITTDIAYIYIDQISIDQENLQERNSQVRLMSDIYTQSSHVVVWLGSDPKMVKAAHAILDDMEDTDERGRVPTSNFRILLSNAYFTRLWIVQEVSLASKINSAKSLGTLDVLFKEKDQKEKWRLDELFAKYSVHECQDPRDKEYGFLGMVPDWQRPVVDYAKSTHQVFLDVIPIFLNIYWANKPTEATCEYSDVTARRFYGRFRIYLENMLKLAWNMEFPDHDQRGLISLFKEIAVVEDVLSRNQDDPSLTFSDVIEGFGYEAVDSDVADEGEGVLIGRWWMALGDEKYYHDCRTATEPLDQLFAWQFLDDVQKRETWPGKEAEEASLQRILDANDAYPYDSESDVYNSESVAYDSESDVYEDVDEQRWESESCRRAVESSRVGPADGPEPEADRAAHLDALLRPPAGGSRHRMRRRKVMARTNLRTLRHLEPEAVGAGRWGSPVPNLESPDNRDKHQ</sequence>
<accession>A0A2J6R6Y2</accession>
<dbReference type="PANTHER" id="PTHR24148">
    <property type="entry name" value="ANKYRIN REPEAT DOMAIN-CONTAINING PROTEIN 39 HOMOLOG-RELATED"/>
    <property type="match status" value="1"/>
</dbReference>